<evidence type="ECO:0000313" key="1">
    <source>
        <dbReference type="EMBL" id="EFH41964.1"/>
    </source>
</evidence>
<dbReference type="STRING" id="81972.D7MN68"/>
<evidence type="ECO:0000313" key="2">
    <source>
        <dbReference type="Proteomes" id="UP000008694"/>
    </source>
</evidence>
<dbReference type="Proteomes" id="UP000008694">
    <property type="component" value="Unassembled WGS sequence"/>
</dbReference>
<protein>
    <submittedName>
        <fullName evidence="1">Uncharacterized protein</fullName>
    </submittedName>
</protein>
<dbReference type="Gramene" id="scaffold_801268.1">
    <property type="protein sequence ID" value="scaffold_801268.1"/>
    <property type="gene ID" value="scaffold_801268.1"/>
</dbReference>
<dbReference type="HOGENOM" id="CLU_3071443_0_0_1"/>
<sequence>MEKTVPGEPTKTETSMVDTAASAVQSFAPINQIHQHLCAYATELINPLFSFMF</sequence>
<dbReference type="EMBL" id="GL348720">
    <property type="protein sequence ID" value="EFH41964.1"/>
    <property type="molecule type" value="Genomic_DNA"/>
</dbReference>
<name>D7MN68_ARALL</name>
<reference evidence="2" key="1">
    <citation type="journal article" date="2011" name="Nat. Genet.">
        <title>The Arabidopsis lyrata genome sequence and the basis of rapid genome size change.</title>
        <authorList>
            <person name="Hu T.T."/>
            <person name="Pattyn P."/>
            <person name="Bakker E.G."/>
            <person name="Cao J."/>
            <person name="Cheng J.-F."/>
            <person name="Clark R.M."/>
            <person name="Fahlgren N."/>
            <person name="Fawcett J.A."/>
            <person name="Grimwood J."/>
            <person name="Gundlach H."/>
            <person name="Haberer G."/>
            <person name="Hollister J.D."/>
            <person name="Ossowski S."/>
            <person name="Ottilar R.P."/>
            <person name="Salamov A.A."/>
            <person name="Schneeberger K."/>
            <person name="Spannagl M."/>
            <person name="Wang X."/>
            <person name="Yang L."/>
            <person name="Nasrallah M.E."/>
            <person name="Bergelson J."/>
            <person name="Carrington J.C."/>
            <person name="Gaut B.S."/>
            <person name="Schmutz J."/>
            <person name="Mayer K.F.X."/>
            <person name="Van de Peer Y."/>
            <person name="Grigoriev I.V."/>
            <person name="Nordborg M."/>
            <person name="Weigel D."/>
            <person name="Guo Y.-L."/>
        </authorList>
    </citation>
    <scope>NUCLEOTIDE SEQUENCE [LARGE SCALE GENOMIC DNA]</scope>
    <source>
        <strain evidence="2">cv. MN47</strain>
    </source>
</reference>
<organism evidence="2">
    <name type="scientific">Arabidopsis lyrata subsp. lyrata</name>
    <name type="common">Lyre-leaved rock-cress</name>
    <dbReference type="NCBI Taxonomy" id="81972"/>
    <lineage>
        <taxon>Eukaryota</taxon>
        <taxon>Viridiplantae</taxon>
        <taxon>Streptophyta</taxon>
        <taxon>Embryophyta</taxon>
        <taxon>Tracheophyta</taxon>
        <taxon>Spermatophyta</taxon>
        <taxon>Magnoliopsida</taxon>
        <taxon>eudicotyledons</taxon>
        <taxon>Gunneridae</taxon>
        <taxon>Pentapetalae</taxon>
        <taxon>rosids</taxon>
        <taxon>malvids</taxon>
        <taxon>Brassicales</taxon>
        <taxon>Brassicaceae</taxon>
        <taxon>Camelineae</taxon>
        <taxon>Arabidopsis</taxon>
    </lineage>
</organism>
<keyword evidence="2" id="KW-1185">Reference proteome</keyword>
<gene>
    <name evidence="1" type="ORF">ARALYDRAFT_917868</name>
</gene>
<dbReference type="AlphaFoldDB" id="D7MN68"/>
<proteinExistence type="predicted"/>
<accession>D7MN68</accession>